<dbReference type="GO" id="GO:0016020">
    <property type="term" value="C:membrane"/>
    <property type="evidence" value="ECO:0007669"/>
    <property type="project" value="TreeGrafter"/>
</dbReference>
<dbReference type="GO" id="GO:0003743">
    <property type="term" value="F:translation initiation factor activity"/>
    <property type="evidence" value="ECO:0007669"/>
    <property type="project" value="UniProtKB-UniRule"/>
</dbReference>
<evidence type="ECO:0000256" key="2">
    <source>
        <dbReference type="ARBA" id="ARBA00022540"/>
    </source>
</evidence>
<sequence length="186" mass="21237">MTISKIFGSVRLGEGKKDNSNVIREILSTTPKLIRVVDIGGQNPEDMNTSDALQIAFDRHLDLVIINPEVTPPICKMIDLKKRSYALRKNALEARKKQKSVDVKEVKLRPVIDEHDYQIKVKAIIGFLKQGCKVKISLKFRGREIAHQDIGYDLFNRIKEQVVDFSKVDYEPKLEGKQMTMILSSK</sequence>
<organism evidence="7 8">
    <name type="scientific">Candidatus Liberibacter americanus str. Sao Paulo</name>
    <dbReference type="NCBI Taxonomy" id="1261131"/>
    <lineage>
        <taxon>Bacteria</taxon>
        <taxon>Pseudomonadati</taxon>
        <taxon>Pseudomonadota</taxon>
        <taxon>Alphaproteobacteria</taxon>
        <taxon>Hyphomicrobiales</taxon>
        <taxon>Rhizobiaceae</taxon>
        <taxon>Liberibacter</taxon>
    </lineage>
</organism>
<evidence type="ECO:0000313" key="7">
    <source>
        <dbReference type="EMBL" id="AHA27727.1"/>
    </source>
</evidence>
<dbReference type="Proteomes" id="UP000017862">
    <property type="component" value="Chromosome"/>
</dbReference>
<keyword evidence="2 7" id="KW-0396">Initiation factor</keyword>
<feature type="domain" description="Translation initiation factor 3 C-terminal" evidence="5">
    <location>
        <begin position="101"/>
        <end position="186"/>
    </location>
</feature>
<dbReference type="InterPro" id="IPR036788">
    <property type="entry name" value="T_IF-3_C_sf"/>
</dbReference>
<evidence type="ECO:0000256" key="4">
    <source>
        <dbReference type="NCBIfam" id="TIGR00168"/>
    </source>
</evidence>
<dbReference type="InterPro" id="IPR019814">
    <property type="entry name" value="Translation_initiation_fac_3_N"/>
</dbReference>
<reference evidence="7 8" key="1">
    <citation type="journal article" date="2014" name="Mol. Plant Microbe Interact.">
        <title>The complete genome sequence of Candidatus Liberibacter americanus, associated with citrus Huanglongbing.</title>
        <authorList>
            <person name="Wulff N.A."/>
            <person name="Zhang S."/>
            <person name="Setubal J.C."/>
            <person name="Almeida N.F."/>
            <person name="Martins E.C."/>
            <person name="Harakava R."/>
            <person name="Kumar D."/>
            <person name="Rangel L.T."/>
            <person name="Foissac X."/>
            <person name="Bove J."/>
            <person name="Gabriel D.W."/>
        </authorList>
    </citation>
    <scope>NUCLEOTIDE SEQUENCE [LARGE SCALE GENOMIC DNA]</scope>
    <source>
        <strain evidence="7 8">Sao Paulo</strain>
    </source>
</reference>
<feature type="domain" description="Translation initiation factor 3 N-terminal" evidence="6">
    <location>
        <begin position="33"/>
        <end position="93"/>
    </location>
</feature>
<dbReference type="PATRIC" id="fig|1261131.3.peg.345"/>
<dbReference type="AlphaFoldDB" id="U6B7M9"/>
<dbReference type="SUPFAM" id="SSF55200">
    <property type="entry name" value="Translation initiation factor IF3, C-terminal domain"/>
    <property type="match status" value="1"/>
</dbReference>
<keyword evidence="8" id="KW-1185">Reference proteome</keyword>
<dbReference type="HOGENOM" id="CLU_054919_3_2_5"/>
<dbReference type="STRING" id="1261131.lam_357"/>
<keyword evidence="3" id="KW-0648">Protein biosynthesis</keyword>
<dbReference type="InterPro" id="IPR036787">
    <property type="entry name" value="T_IF-3_N_sf"/>
</dbReference>
<dbReference type="PANTHER" id="PTHR10938:SF0">
    <property type="entry name" value="TRANSLATION INITIATION FACTOR IF-3, MITOCHONDRIAL"/>
    <property type="match status" value="1"/>
</dbReference>
<dbReference type="GO" id="GO:0043022">
    <property type="term" value="F:ribosome binding"/>
    <property type="evidence" value="ECO:0007669"/>
    <property type="project" value="TreeGrafter"/>
</dbReference>
<dbReference type="Gene3D" id="3.10.20.80">
    <property type="entry name" value="Translation initiation factor 3 (IF-3), N-terminal domain"/>
    <property type="match status" value="1"/>
</dbReference>
<dbReference type="GO" id="GO:0005829">
    <property type="term" value="C:cytosol"/>
    <property type="evidence" value="ECO:0007669"/>
    <property type="project" value="TreeGrafter"/>
</dbReference>
<evidence type="ECO:0000259" key="5">
    <source>
        <dbReference type="Pfam" id="PF00707"/>
    </source>
</evidence>
<dbReference type="PANTHER" id="PTHR10938">
    <property type="entry name" value="TRANSLATION INITIATION FACTOR IF-3"/>
    <property type="match status" value="1"/>
</dbReference>
<comment type="similarity">
    <text evidence="1">Belongs to the IF-3 family.</text>
</comment>
<dbReference type="NCBIfam" id="TIGR00168">
    <property type="entry name" value="infC"/>
    <property type="match status" value="1"/>
</dbReference>
<dbReference type="GO" id="GO:0032790">
    <property type="term" value="P:ribosome disassembly"/>
    <property type="evidence" value="ECO:0007669"/>
    <property type="project" value="TreeGrafter"/>
</dbReference>
<name>U6B7M9_9HYPH</name>
<dbReference type="RefSeq" id="WP_007556992.1">
    <property type="nucleotide sequence ID" value="NC_022793.1"/>
</dbReference>
<dbReference type="InterPro" id="IPR019815">
    <property type="entry name" value="Translation_initiation_fac_3_C"/>
</dbReference>
<evidence type="ECO:0000259" key="6">
    <source>
        <dbReference type="Pfam" id="PF05198"/>
    </source>
</evidence>
<dbReference type="eggNOG" id="COG0290">
    <property type="taxonomic scope" value="Bacteria"/>
</dbReference>
<dbReference type="EMBL" id="CP006604">
    <property type="protein sequence ID" value="AHA27727.1"/>
    <property type="molecule type" value="Genomic_DNA"/>
</dbReference>
<dbReference type="Pfam" id="PF00707">
    <property type="entry name" value="IF3_C"/>
    <property type="match status" value="1"/>
</dbReference>
<dbReference type="SUPFAM" id="SSF54364">
    <property type="entry name" value="Translation initiation factor IF3, N-terminal domain"/>
    <property type="match status" value="1"/>
</dbReference>
<dbReference type="Gene3D" id="3.30.110.10">
    <property type="entry name" value="Translation initiation factor 3 (IF-3), C-terminal domain"/>
    <property type="match status" value="1"/>
</dbReference>
<evidence type="ECO:0000256" key="3">
    <source>
        <dbReference type="ARBA" id="ARBA00022917"/>
    </source>
</evidence>
<evidence type="ECO:0000313" key="8">
    <source>
        <dbReference type="Proteomes" id="UP000017862"/>
    </source>
</evidence>
<gene>
    <name evidence="7" type="primary">infC</name>
    <name evidence="7" type="ORF">lam_357</name>
</gene>
<dbReference type="Pfam" id="PF05198">
    <property type="entry name" value="IF3_N"/>
    <property type="match status" value="1"/>
</dbReference>
<protein>
    <recommendedName>
        <fullName evidence="4">Translation initiation factor IF-3</fullName>
    </recommendedName>
</protein>
<evidence type="ECO:0000256" key="1">
    <source>
        <dbReference type="ARBA" id="ARBA00005439"/>
    </source>
</evidence>
<dbReference type="KEGG" id="lar:lam_357"/>
<proteinExistence type="inferred from homology"/>
<accession>U6B7M9</accession>
<dbReference type="FunFam" id="3.30.110.10:FF:000001">
    <property type="entry name" value="Translation initiation factor IF-3"/>
    <property type="match status" value="1"/>
</dbReference>
<dbReference type="InterPro" id="IPR001288">
    <property type="entry name" value="Translation_initiation_fac_3"/>
</dbReference>